<reference evidence="2 3" key="1">
    <citation type="submission" date="2020-03" db="EMBL/GenBank/DDBJ databases">
        <title>Whole genome shotgun sequence of Phytohabitans rumicis NBRC 108638.</title>
        <authorList>
            <person name="Komaki H."/>
            <person name="Tamura T."/>
        </authorList>
    </citation>
    <scope>NUCLEOTIDE SEQUENCE [LARGE SCALE GENOMIC DNA]</scope>
    <source>
        <strain evidence="2 3">NBRC 108638</strain>
    </source>
</reference>
<evidence type="ECO:0000256" key="1">
    <source>
        <dbReference type="SAM" id="MobiDB-lite"/>
    </source>
</evidence>
<dbReference type="AlphaFoldDB" id="A0A6V8KXV5"/>
<accession>A0A6V8KXV5</accession>
<name>A0A6V8KXV5_9ACTN</name>
<keyword evidence="3" id="KW-1185">Reference proteome</keyword>
<gene>
    <name evidence="2" type="ORF">Prum_018620</name>
</gene>
<dbReference type="Proteomes" id="UP000482960">
    <property type="component" value="Unassembled WGS sequence"/>
</dbReference>
<proteinExistence type="predicted"/>
<comment type="caution">
    <text evidence="2">The sequence shown here is derived from an EMBL/GenBank/DDBJ whole genome shotgun (WGS) entry which is preliminary data.</text>
</comment>
<reference evidence="2 3" key="2">
    <citation type="submission" date="2020-03" db="EMBL/GenBank/DDBJ databases">
        <authorList>
            <person name="Ichikawa N."/>
            <person name="Kimura A."/>
            <person name="Kitahashi Y."/>
            <person name="Uohara A."/>
        </authorList>
    </citation>
    <scope>NUCLEOTIDE SEQUENCE [LARGE SCALE GENOMIC DNA]</scope>
    <source>
        <strain evidence="2 3">NBRC 108638</strain>
    </source>
</reference>
<evidence type="ECO:0000313" key="3">
    <source>
        <dbReference type="Proteomes" id="UP000482960"/>
    </source>
</evidence>
<protein>
    <submittedName>
        <fullName evidence="2">Uncharacterized protein</fullName>
    </submittedName>
</protein>
<dbReference type="EMBL" id="BLPG01000001">
    <property type="protein sequence ID" value="GFJ88220.1"/>
    <property type="molecule type" value="Genomic_DNA"/>
</dbReference>
<feature type="region of interest" description="Disordered" evidence="1">
    <location>
        <begin position="17"/>
        <end position="49"/>
    </location>
</feature>
<organism evidence="2 3">
    <name type="scientific">Phytohabitans rumicis</name>
    <dbReference type="NCBI Taxonomy" id="1076125"/>
    <lineage>
        <taxon>Bacteria</taxon>
        <taxon>Bacillati</taxon>
        <taxon>Actinomycetota</taxon>
        <taxon>Actinomycetes</taxon>
        <taxon>Micromonosporales</taxon>
        <taxon>Micromonosporaceae</taxon>
    </lineage>
</organism>
<sequence>MISVRRRMGIACTATKPTSAAAAVKAGQRPAEGRSATDTGWPVRKQSTHGPWSVWSWKSSSSLVRSEEAATTCSVSRWSVSSSPAAETPSSWTHRSVNTCRKSITSAVAFFGDGVPLEP</sequence>
<evidence type="ECO:0000313" key="2">
    <source>
        <dbReference type="EMBL" id="GFJ88220.1"/>
    </source>
</evidence>